<proteinExistence type="predicted"/>
<dbReference type="AlphaFoldDB" id="A0A498IQF1"/>
<evidence type="ECO:0000313" key="2">
    <source>
        <dbReference type="Proteomes" id="UP000290289"/>
    </source>
</evidence>
<accession>A0A498IQF1</accession>
<comment type="caution">
    <text evidence="1">The sequence shown here is derived from an EMBL/GenBank/DDBJ whole genome shotgun (WGS) entry which is preliminary data.</text>
</comment>
<dbReference type="Proteomes" id="UP000290289">
    <property type="component" value="Chromosome 10"/>
</dbReference>
<sequence length="107" mass="12297">MGFRLSGIIYAKKNQVPSKALYVPKGYFAVCVGGCQKKRLLIISWAPIPNRLRAHDQNGQPSGLNFNDTKPRMSYEVERYQECFDTINMNHDQRKRMPLLPIPKSNT</sequence>
<dbReference type="EMBL" id="RDQH01000336">
    <property type="protein sequence ID" value="RXH85419.1"/>
    <property type="molecule type" value="Genomic_DNA"/>
</dbReference>
<name>A0A498IQF1_MALDO</name>
<organism evidence="1 2">
    <name type="scientific">Malus domestica</name>
    <name type="common">Apple</name>
    <name type="synonym">Pyrus malus</name>
    <dbReference type="NCBI Taxonomy" id="3750"/>
    <lineage>
        <taxon>Eukaryota</taxon>
        <taxon>Viridiplantae</taxon>
        <taxon>Streptophyta</taxon>
        <taxon>Embryophyta</taxon>
        <taxon>Tracheophyta</taxon>
        <taxon>Spermatophyta</taxon>
        <taxon>Magnoliopsida</taxon>
        <taxon>eudicotyledons</taxon>
        <taxon>Gunneridae</taxon>
        <taxon>Pentapetalae</taxon>
        <taxon>rosids</taxon>
        <taxon>fabids</taxon>
        <taxon>Rosales</taxon>
        <taxon>Rosaceae</taxon>
        <taxon>Amygdaloideae</taxon>
        <taxon>Maleae</taxon>
        <taxon>Malus</taxon>
    </lineage>
</organism>
<protein>
    <submittedName>
        <fullName evidence="1">Uncharacterized protein</fullName>
    </submittedName>
</protein>
<evidence type="ECO:0000313" key="1">
    <source>
        <dbReference type="EMBL" id="RXH85419.1"/>
    </source>
</evidence>
<reference evidence="1 2" key="1">
    <citation type="submission" date="2018-10" db="EMBL/GenBank/DDBJ databases">
        <title>A high-quality apple genome assembly.</title>
        <authorList>
            <person name="Hu J."/>
        </authorList>
    </citation>
    <scope>NUCLEOTIDE SEQUENCE [LARGE SCALE GENOMIC DNA]</scope>
    <source>
        <strain evidence="2">cv. HFTH1</strain>
        <tissue evidence="1">Young leaf</tissue>
    </source>
</reference>
<gene>
    <name evidence="1" type="ORF">DVH24_002517</name>
</gene>
<keyword evidence="2" id="KW-1185">Reference proteome</keyword>